<name>A0A2Z7CL58_9LAMI</name>
<sequence length="166" mass="17755">MPNPKGNRSHQKTRSPAQHRVNCTVPPNSLRNLKSDFALTVSPDHSTGLVRATAASARKLSTAPVLICQLAPDLVQLATTLEASKLNSTNYTSSALRAATETPATLKSLLSYDQHRPLNQLAPVLSKLKSKAASCITSLARTAGSYPSDPPQPILSKLEESRLVGY</sequence>
<organism evidence="2 3">
    <name type="scientific">Dorcoceras hygrometricum</name>
    <dbReference type="NCBI Taxonomy" id="472368"/>
    <lineage>
        <taxon>Eukaryota</taxon>
        <taxon>Viridiplantae</taxon>
        <taxon>Streptophyta</taxon>
        <taxon>Embryophyta</taxon>
        <taxon>Tracheophyta</taxon>
        <taxon>Spermatophyta</taxon>
        <taxon>Magnoliopsida</taxon>
        <taxon>eudicotyledons</taxon>
        <taxon>Gunneridae</taxon>
        <taxon>Pentapetalae</taxon>
        <taxon>asterids</taxon>
        <taxon>lamiids</taxon>
        <taxon>Lamiales</taxon>
        <taxon>Gesneriaceae</taxon>
        <taxon>Didymocarpoideae</taxon>
        <taxon>Trichosporeae</taxon>
        <taxon>Loxocarpinae</taxon>
        <taxon>Dorcoceras</taxon>
    </lineage>
</organism>
<protein>
    <submittedName>
        <fullName evidence="2">Villin-4-like</fullName>
    </submittedName>
</protein>
<evidence type="ECO:0000256" key="1">
    <source>
        <dbReference type="SAM" id="MobiDB-lite"/>
    </source>
</evidence>
<feature type="region of interest" description="Disordered" evidence="1">
    <location>
        <begin position="1"/>
        <end position="24"/>
    </location>
</feature>
<dbReference type="Proteomes" id="UP000250235">
    <property type="component" value="Unassembled WGS sequence"/>
</dbReference>
<keyword evidence="3" id="KW-1185">Reference proteome</keyword>
<evidence type="ECO:0000313" key="2">
    <source>
        <dbReference type="EMBL" id="KZV47812.1"/>
    </source>
</evidence>
<dbReference type="AlphaFoldDB" id="A0A2Z7CL58"/>
<gene>
    <name evidence="2" type="ORF">F511_40550</name>
</gene>
<proteinExistence type="predicted"/>
<reference evidence="2 3" key="1">
    <citation type="journal article" date="2015" name="Proc. Natl. Acad. Sci. U.S.A.">
        <title>The resurrection genome of Boea hygrometrica: A blueprint for survival of dehydration.</title>
        <authorList>
            <person name="Xiao L."/>
            <person name="Yang G."/>
            <person name="Zhang L."/>
            <person name="Yang X."/>
            <person name="Zhao S."/>
            <person name="Ji Z."/>
            <person name="Zhou Q."/>
            <person name="Hu M."/>
            <person name="Wang Y."/>
            <person name="Chen M."/>
            <person name="Xu Y."/>
            <person name="Jin H."/>
            <person name="Xiao X."/>
            <person name="Hu G."/>
            <person name="Bao F."/>
            <person name="Hu Y."/>
            <person name="Wan P."/>
            <person name="Li L."/>
            <person name="Deng X."/>
            <person name="Kuang T."/>
            <person name="Xiang C."/>
            <person name="Zhu J.K."/>
            <person name="Oliver M.J."/>
            <person name="He Y."/>
        </authorList>
    </citation>
    <scope>NUCLEOTIDE SEQUENCE [LARGE SCALE GENOMIC DNA]</scope>
    <source>
        <strain evidence="3">cv. XS01</strain>
    </source>
</reference>
<evidence type="ECO:0000313" key="3">
    <source>
        <dbReference type="Proteomes" id="UP000250235"/>
    </source>
</evidence>
<dbReference type="EMBL" id="KQ994596">
    <property type="protein sequence ID" value="KZV47812.1"/>
    <property type="molecule type" value="Genomic_DNA"/>
</dbReference>
<accession>A0A2Z7CL58</accession>